<dbReference type="AlphaFoldDB" id="A0AAW2U5Y9"/>
<evidence type="ECO:0000313" key="1">
    <source>
        <dbReference type="EMBL" id="KAL0412087.1"/>
    </source>
</evidence>
<gene>
    <name evidence="1" type="ORF">Slati_3798400</name>
</gene>
<accession>A0AAW2U5Y9</accession>
<protein>
    <submittedName>
        <fullName evidence="1">Uncharacterized protein</fullName>
    </submittedName>
</protein>
<reference evidence="1" key="2">
    <citation type="journal article" date="2024" name="Plant">
        <title>Genomic evolution and insights into agronomic trait innovations of Sesamum species.</title>
        <authorList>
            <person name="Miao H."/>
            <person name="Wang L."/>
            <person name="Qu L."/>
            <person name="Liu H."/>
            <person name="Sun Y."/>
            <person name="Le M."/>
            <person name="Wang Q."/>
            <person name="Wei S."/>
            <person name="Zheng Y."/>
            <person name="Lin W."/>
            <person name="Duan Y."/>
            <person name="Cao H."/>
            <person name="Xiong S."/>
            <person name="Wang X."/>
            <person name="Wei L."/>
            <person name="Li C."/>
            <person name="Ma Q."/>
            <person name="Ju M."/>
            <person name="Zhao R."/>
            <person name="Li G."/>
            <person name="Mu C."/>
            <person name="Tian Q."/>
            <person name="Mei H."/>
            <person name="Zhang T."/>
            <person name="Gao T."/>
            <person name="Zhang H."/>
        </authorList>
    </citation>
    <scope>NUCLEOTIDE SEQUENCE</scope>
    <source>
        <strain evidence="1">KEN1</strain>
    </source>
</reference>
<name>A0AAW2U5Y9_9LAMI</name>
<organism evidence="1">
    <name type="scientific">Sesamum latifolium</name>
    <dbReference type="NCBI Taxonomy" id="2727402"/>
    <lineage>
        <taxon>Eukaryota</taxon>
        <taxon>Viridiplantae</taxon>
        <taxon>Streptophyta</taxon>
        <taxon>Embryophyta</taxon>
        <taxon>Tracheophyta</taxon>
        <taxon>Spermatophyta</taxon>
        <taxon>Magnoliopsida</taxon>
        <taxon>eudicotyledons</taxon>
        <taxon>Gunneridae</taxon>
        <taxon>Pentapetalae</taxon>
        <taxon>asterids</taxon>
        <taxon>lamiids</taxon>
        <taxon>Lamiales</taxon>
        <taxon>Pedaliaceae</taxon>
        <taxon>Sesamum</taxon>
    </lineage>
</organism>
<sequence>MSRKFFDHDVFAEWDAPLSWQSLLSYLFSKLYHFLLQELPDVRELVTLLLPYPQSQ</sequence>
<dbReference type="EMBL" id="JACGWN010000013">
    <property type="protein sequence ID" value="KAL0412087.1"/>
    <property type="molecule type" value="Genomic_DNA"/>
</dbReference>
<reference evidence="1" key="1">
    <citation type="submission" date="2020-06" db="EMBL/GenBank/DDBJ databases">
        <authorList>
            <person name="Li T."/>
            <person name="Hu X."/>
            <person name="Zhang T."/>
            <person name="Song X."/>
            <person name="Zhang H."/>
            <person name="Dai N."/>
            <person name="Sheng W."/>
            <person name="Hou X."/>
            <person name="Wei L."/>
        </authorList>
    </citation>
    <scope>NUCLEOTIDE SEQUENCE</scope>
    <source>
        <strain evidence="1">KEN1</strain>
        <tissue evidence="1">Leaf</tissue>
    </source>
</reference>
<comment type="caution">
    <text evidence="1">The sequence shown here is derived from an EMBL/GenBank/DDBJ whole genome shotgun (WGS) entry which is preliminary data.</text>
</comment>
<proteinExistence type="predicted"/>